<proteinExistence type="predicted"/>
<reference evidence="1" key="2">
    <citation type="journal article" date="2021" name="PeerJ">
        <title>Extensive microbial diversity within the chicken gut microbiome revealed by metagenomics and culture.</title>
        <authorList>
            <person name="Gilroy R."/>
            <person name="Ravi A."/>
            <person name="Getino M."/>
            <person name="Pursley I."/>
            <person name="Horton D.L."/>
            <person name="Alikhan N.F."/>
            <person name="Baker D."/>
            <person name="Gharbi K."/>
            <person name="Hall N."/>
            <person name="Watson M."/>
            <person name="Adriaenssens E.M."/>
            <person name="Foster-Nyarko E."/>
            <person name="Jarju S."/>
            <person name="Secka A."/>
            <person name="Antonio M."/>
            <person name="Oren A."/>
            <person name="Chaudhuri R.R."/>
            <person name="La Ragione R."/>
            <person name="Hildebrand F."/>
            <person name="Pallen M.J."/>
        </authorList>
    </citation>
    <scope>NUCLEOTIDE SEQUENCE</scope>
    <source>
        <strain evidence="1">CHK181-108</strain>
    </source>
</reference>
<gene>
    <name evidence="1" type="ORF">IAA60_08065</name>
</gene>
<dbReference type="PANTHER" id="PTHR35787:SF1">
    <property type="entry name" value="GLYCEROL UPTAKE OPERON ANTITERMINATOR REGULATORY PROTEIN"/>
    <property type="match status" value="1"/>
</dbReference>
<dbReference type="InterPro" id="IPR013785">
    <property type="entry name" value="Aldolase_TIM"/>
</dbReference>
<reference evidence="1" key="1">
    <citation type="submission" date="2020-10" db="EMBL/GenBank/DDBJ databases">
        <authorList>
            <person name="Gilroy R."/>
        </authorList>
    </citation>
    <scope>NUCLEOTIDE SEQUENCE</scope>
    <source>
        <strain evidence="1">CHK181-108</strain>
    </source>
</reference>
<dbReference type="PIRSF" id="PIRSF016897">
    <property type="entry name" value="GlpP"/>
    <property type="match status" value="1"/>
</dbReference>
<dbReference type="Gene3D" id="3.20.20.70">
    <property type="entry name" value="Aldolase class I"/>
    <property type="match status" value="1"/>
</dbReference>
<dbReference type="Pfam" id="PF04309">
    <property type="entry name" value="G3P_antiterm"/>
    <property type="match status" value="1"/>
</dbReference>
<name>A0A9D1H522_9FIRM</name>
<sequence>MMSMGNVIAAVRNDGDFDAAVKSGVKKIFMLDSNILTVEFMIKKAHQAGKEIFIHVDFAEGVGKDKYGLMFLKQCGADGIITTKTSLIGAAKKIGLFAVQRFFIVDSHSLKTSLDSARMSKPDMIEIMPCSAAKIIKVFKETLPVPVIAGGLIETKAELDEAINAGARFGSTSARELWD</sequence>
<dbReference type="GO" id="GO:0006355">
    <property type="term" value="P:regulation of DNA-templated transcription"/>
    <property type="evidence" value="ECO:0007669"/>
    <property type="project" value="InterPro"/>
</dbReference>
<dbReference type="SUPFAM" id="SSF110391">
    <property type="entry name" value="GlpP-like"/>
    <property type="match status" value="1"/>
</dbReference>
<evidence type="ECO:0000313" key="1">
    <source>
        <dbReference type="EMBL" id="HIT85842.1"/>
    </source>
</evidence>
<organism evidence="1 2">
    <name type="scientific">Candidatus Ornithomonoglobus intestinigallinarum</name>
    <dbReference type="NCBI Taxonomy" id="2840894"/>
    <lineage>
        <taxon>Bacteria</taxon>
        <taxon>Bacillati</taxon>
        <taxon>Bacillota</taxon>
        <taxon>Clostridia</taxon>
        <taxon>Candidatus Ornithomonoglobus</taxon>
    </lineage>
</organism>
<dbReference type="AlphaFoldDB" id="A0A9D1H522"/>
<dbReference type="GO" id="GO:0006071">
    <property type="term" value="P:glycerol metabolic process"/>
    <property type="evidence" value="ECO:0007669"/>
    <property type="project" value="InterPro"/>
</dbReference>
<protein>
    <submittedName>
        <fullName evidence="1">Glycerol-3-phosphate responsive antiterminator</fullName>
    </submittedName>
</protein>
<dbReference type="PANTHER" id="PTHR35787">
    <property type="entry name" value="GLYCEROL UPTAKE OPERON ANTITERMINATOR REGULATORY PROTEIN"/>
    <property type="match status" value="1"/>
</dbReference>
<evidence type="ECO:0000313" key="2">
    <source>
        <dbReference type="Proteomes" id="UP000824165"/>
    </source>
</evidence>
<dbReference type="Proteomes" id="UP000824165">
    <property type="component" value="Unassembled WGS sequence"/>
</dbReference>
<dbReference type="InterPro" id="IPR006699">
    <property type="entry name" value="GlpP"/>
</dbReference>
<dbReference type="EMBL" id="DVLU01000083">
    <property type="protein sequence ID" value="HIT85842.1"/>
    <property type="molecule type" value="Genomic_DNA"/>
</dbReference>
<accession>A0A9D1H522</accession>
<comment type="caution">
    <text evidence="1">The sequence shown here is derived from an EMBL/GenBank/DDBJ whole genome shotgun (WGS) entry which is preliminary data.</text>
</comment>